<gene>
    <name evidence="2" type="ORF">MIND_00850900</name>
</gene>
<organism evidence="2 3">
    <name type="scientific">Mycena indigotica</name>
    <dbReference type="NCBI Taxonomy" id="2126181"/>
    <lineage>
        <taxon>Eukaryota</taxon>
        <taxon>Fungi</taxon>
        <taxon>Dikarya</taxon>
        <taxon>Basidiomycota</taxon>
        <taxon>Agaricomycotina</taxon>
        <taxon>Agaricomycetes</taxon>
        <taxon>Agaricomycetidae</taxon>
        <taxon>Agaricales</taxon>
        <taxon>Marasmiineae</taxon>
        <taxon>Mycenaceae</taxon>
        <taxon>Mycena</taxon>
    </lineage>
</organism>
<dbReference type="OrthoDB" id="2861608at2759"/>
<dbReference type="Gene3D" id="4.10.240.10">
    <property type="entry name" value="Zn(2)-C6 fungal-type DNA-binding domain"/>
    <property type="match status" value="1"/>
</dbReference>
<proteinExistence type="predicted"/>
<dbReference type="Proteomes" id="UP000636479">
    <property type="component" value="Unassembled WGS sequence"/>
</dbReference>
<dbReference type="CDD" id="cd00067">
    <property type="entry name" value="GAL4"/>
    <property type="match status" value="1"/>
</dbReference>
<sequence length="596" mass="66307">MLSTKPKKPPACDSCKAKRVLCHSSSTPNGPCPRCVEKGILCKTTYTPRGRPKKSLLGTSNEEPSHSTIITVQDTRSVELSYSPILTPDLVKHLFKCFLEMPEKGHPIFYRLDLEKTLIAASWRIDLLPPQVAVLVTCMCCVGAHISWSPSIIGPGPHPESLTDSTVFFPGADLRSYGERRAPVCRMLVDNAVSMACMARIMLEPSEMNMASCLLLETLQENFEQSSRPWASAYISHLRAIAPSLSDQEPAPIMWASYLMAEGLRAAINRKPVLVSYADQLFFFKGPPPPPLDSLLDMVQQQSSNPSPYNFKNTTAPLVFSCIRPFVFHTTQFTRDFYEQLLSDFARRTPPSETMIVKLLSTLSTMQSLISYCLSDIEFPDAAAIRHISNAELRSRVETFPEIRSCAFAMTVAFASLSLTLHRELEERAMSTANELFESTPLHVGCLMPSTTKWAQTRMASLRQQAYELVCSAVPDLQRILCIESYPLSGNAVAWSNLADWAKFLADEADSSGGIPDTHFPIFERLGNALKFAGYSQVSLHLDRIIDRLDSHIAAYCLKTSVNKVPELFLQPERTDASMSFLLDGSWMMTDSSIGM</sequence>
<accession>A0A8H6W0Z1</accession>
<keyword evidence="3" id="KW-1185">Reference proteome</keyword>
<dbReference type="EMBL" id="JACAZF010000007">
    <property type="protein sequence ID" value="KAF7299026.1"/>
    <property type="molecule type" value="Genomic_DNA"/>
</dbReference>
<dbReference type="InterPro" id="IPR001138">
    <property type="entry name" value="Zn2Cys6_DnaBD"/>
</dbReference>
<comment type="caution">
    <text evidence="2">The sequence shown here is derived from an EMBL/GenBank/DDBJ whole genome shotgun (WGS) entry which is preliminary data.</text>
</comment>
<evidence type="ECO:0000313" key="3">
    <source>
        <dbReference type="Proteomes" id="UP000636479"/>
    </source>
</evidence>
<dbReference type="AlphaFoldDB" id="A0A8H6W0Z1"/>
<dbReference type="PROSITE" id="PS00463">
    <property type="entry name" value="ZN2_CY6_FUNGAL_1"/>
    <property type="match status" value="1"/>
</dbReference>
<dbReference type="RefSeq" id="XP_037218414.1">
    <property type="nucleotide sequence ID" value="XM_037365172.1"/>
</dbReference>
<dbReference type="GeneID" id="59347688"/>
<dbReference type="GO" id="GO:0000981">
    <property type="term" value="F:DNA-binding transcription factor activity, RNA polymerase II-specific"/>
    <property type="evidence" value="ECO:0007669"/>
    <property type="project" value="InterPro"/>
</dbReference>
<evidence type="ECO:0000259" key="1">
    <source>
        <dbReference type="PROSITE" id="PS50048"/>
    </source>
</evidence>
<evidence type="ECO:0000313" key="2">
    <source>
        <dbReference type="EMBL" id="KAF7299026.1"/>
    </source>
</evidence>
<dbReference type="SUPFAM" id="SSF57701">
    <property type="entry name" value="Zn2/Cys6 DNA-binding domain"/>
    <property type="match status" value="1"/>
</dbReference>
<dbReference type="InterPro" id="IPR036864">
    <property type="entry name" value="Zn2-C6_fun-type_DNA-bd_sf"/>
</dbReference>
<protein>
    <submittedName>
        <fullName evidence="2">Zn(2)-C6 fungal-type transcriptional factor</fullName>
    </submittedName>
</protein>
<dbReference type="PROSITE" id="PS50048">
    <property type="entry name" value="ZN2_CY6_FUNGAL_2"/>
    <property type="match status" value="1"/>
</dbReference>
<reference evidence="2" key="1">
    <citation type="submission" date="2020-05" db="EMBL/GenBank/DDBJ databases">
        <title>Mycena genomes resolve the evolution of fungal bioluminescence.</title>
        <authorList>
            <person name="Tsai I.J."/>
        </authorList>
    </citation>
    <scope>NUCLEOTIDE SEQUENCE</scope>
    <source>
        <strain evidence="2">171206Taipei</strain>
    </source>
</reference>
<name>A0A8H6W0Z1_9AGAR</name>
<dbReference type="GO" id="GO:0008270">
    <property type="term" value="F:zinc ion binding"/>
    <property type="evidence" value="ECO:0007669"/>
    <property type="project" value="InterPro"/>
</dbReference>
<feature type="domain" description="Zn(2)-C6 fungal-type" evidence="1">
    <location>
        <begin position="11"/>
        <end position="44"/>
    </location>
</feature>